<accession>A0ABP7JZJ6</accession>
<keyword evidence="6" id="KW-1185">Reference proteome</keyword>
<dbReference type="HAMAP" id="MF_00434">
    <property type="entry name" value="Pterin_4_alpha"/>
    <property type="match status" value="1"/>
</dbReference>
<dbReference type="InterPro" id="IPR036428">
    <property type="entry name" value="PCD_sf"/>
</dbReference>
<comment type="similarity">
    <text evidence="2 4">Belongs to the pterin-4-alpha-carbinolamine dehydratase family.</text>
</comment>
<comment type="caution">
    <text evidence="5">The sequence shown here is derived from an EMBL/GenBank/DDBJ whole genome shotgun (WGS) entry which is preliminary data.</text>
</comment>
<evidence type="ECO:0000313" key="6">
    <source>
        <dbReference type="Proteomes" id="UP001399917"/>
    </source>
</evidence>
<dbReference type="RefSeq" id="WP_344844011.1">
    <property type="nucleotide sequence ID" value="NZ_BAABDF010000003.1"/>
</dbReference>
<organism evidence="5 6">
    <name type="scientific">Celeribacter arenosi</name>
    <dbReference type="NCBI Taxonomy" id="792649"/>
    <lineage>
        <taxon>Bacteria</taxon>
        <taxon>Pseudomonadati</taxon>
        <taxon>Pseudomonadota</taxon>
        <taxon>Alphaproteobacteria</taxon>
        <taxon>Rhodobacterales</taxon>
        <taxon>Roseobacteraceae</taxon>
        <taxon>Celeribacter</taxon>
    </lineage>
</organism>
<comment type="catalytic activity">
    <reaction evidence="1 4">
        <text>(4aS,6R)-4a-hydroxy-L-erythro-5,6,7,8-tetrahydrobiopterin = (6R)-L-erythro-6,7-dihydrobiopterin + H2O</text>
        <dbReference type="Rhea" id="RHEA:11920"/>
        <dbReference type="ChEBI" id="CHEBI:15377"/>
        <dbReference type="ChEBI" id="CHEBI:15642"/>
        <dbReference type="ChEBI" id="CHEBI:43120"/>
        <dbReference type="EC" id="4.2.1.96"/>
    </reaction>
</comment>
<dbReference type="EMBL" id="BAABDF010000003">
    <property type="protein sequence ID" value="GAA3860285.1"/>
    <property type="molecule type" value="Genomic_DNA"/>
</dbReference>
<evidence type="ECO:0000313" key="5">
    <source>
        <dbReference type="EMBL" id="GAA3860285.1"/>
    </source>
</evidence>
<dbReference type="Gene3D" id="3.30.1360.20">
    <property type="entry name" value="Transcriptional coactivator/pterin dehydratase"/>
    <property type="match status" value="1"/>
</dbReference>
<dbReference type="Proteomes" id="UP001399917">
    <property type="component" value="Unassembled WGS sequence"/>
</dbReference>
<keyword evidence="3 4" id="KW-0456">Lyase</keyword>
<evidence type="ECO:0000256" key="2">
    <source>
        <dbReference type="ARBA" id="ARBA00006472"/>
    </source>
</evidence>
<evidence type="ECO:0000256" key="1">
    <source>
        <dbReference type="ARBA" id="ARBA00001554"/>
    </source>
</evidence>
<dbReference type="SUPFAM" id="SSF55248">
    <property type="entry name" value="PCD-like"/>
    <property type="match status" value="1"/>
</dbReference>
<dbReference type="NCBIfam" id="NF002018">
    <property type="entry name" value="PRK00823.1-3"/>
    <property type="match status" value="1"/>
</dbReference>
<dbReference type="Pfam" id="PF01329">
    <property type="entry name" value="Pterin_4a"/>
    <property type="match status" value="1"/>
</dbReference>
<sequence>MTDILSDPDRAEKLAPLLDTGWAETEGGAAIAKRFKFPDFTQAFAFMTRVALHAEKMNHHPEWTNVYRTVEVILSTHDAGGLTDKDIKLARKMDEAAPHA</sequence>
<dbReference type="EC" id="4.2.1.96" evidence="4"/>
<name>A0ABP7JZJ6_9RHOB</name>
<dbReference type="NCBIfam" id="NF002017">
    <property type="entry name" value="PRK00823.1-2"/>
    <property type="match status" value="1"/>
</dbReference>
<proteinExistence type="inferred from homology"/>
<reference evidence="6" key="1">
    <citation type="journal article" date="2019" name="Int. J. Syst. Evol. Microbiol.">
        <title>The Global Catalogue of Microorganisms (GCM) 10K type strain sequencing project: providing services to taxonomists for standard genome sequencing and annotation.</title>
        <authorList>
            <consortium name="The Broad Institute Genomics Platform"/>
            <consortium name="The Broad Institute Genome Sequencing Center for Infectious Disease"/>
            <person name="Wu L."/>
            <person name="Ma J."/>
        </authorList>
    </citation>
    <scope>NUCLEOTIDE SEQUENCE [LARGE SCALE GENOMIC DNA]</scope>
    <source>
        <strain evidence="6">JCM 17190</strain>
    </source>
</reference>
<dbReference type="PANTHER" id="PTHR12599">
    <property type="entry name" value="PTERIN-4-ALPHA-CARBINOLAMINE DEHYDRATASE"/>
    <property type="match status" value="1"/>
</dbReference>
<dbReference type="CDD" id="cd00914">
    <property type="entry name" value="PCD_DCoH_subfamily_b"/>
    <property type="match status" value="1"/>
</dbReference>
<gene>
    <name evidence="5" type="ORF">GCM10022404_08930</name>
</gene>
<evidence type="ECO:0000256" key="3">
    <source>
        <dbReference type="ARBA" id="ARBA00023239"/>
    </source>
</evidence>
<evidence type="ECO:0000256" key="4">
    <source>
        <dbReference type="HAMAP-Rule" id="MF_00434"/>
    </source>
</evidence>
<protein>
    <recommendedName>
        <fullName evidence="4">Putative pterin-4-alpha-carbinolamine dehydratase</fullName>
        <shortName evidence="4">PHS</shortName>
        <ecNumber evidence="4">4.2.1.96</ecNumber>
    </recommendedName>
    <alternativeName>
        <fullName evidence="4">4-alpha-hydroxy-tetrahydropterin dehydratase</fullName>
    </alternativeName>
    <alternativeName>
        <fullName evidence="4">Pterin carbinolamine dehydratase</fullName>
        <shortName evidence="4">PCD</shortName>
    </alternativeName>
</protein>
<dbReference type="InterPro" id="IPR001533">
    <property type="entry name" value="Pterin_deHydtase"/>
</dbReference>
<dbReference type="PANTHER" id="PTHR12599:SF0">
    <property type="entry name" value="PTERIN-4-ALPHA-CARBINOLAMINE DEHYDRATASE"/>
    <property type="match status" value="1"/>
</dbReference>